<dbReference type="WBParaSite" id="nRc.2.0.1.t28939-RA">
    <property type="protein sequence ID" value="nRc.2.0.1.t28939-RA"/>
    <property type="gene ID" value="nRc.2.0.1.g28939"/>
</dbReference>
<keyword evidence="1" id="KW-1185">Reference proteome</keyword>
<organism evidence="1 2">
    <name type="scientific">Romanomermis culicivorax</name>
    <name type="common">Nematode worm</name>
    <dbReference type="NCBI Taxonomy" id="13658"/>
    <lineage>
        <taxon>Eukaryota</taxon>
        <taxon>Metazoa</taxon>
        <taxon>Ecdysozoa</taxon>
        <taxon>Nematoda</taxon>
        <taxon>Enoplea</taxon>
        <taxon>Dorylaimia</taxon>
        <taxon>Mermithida</taxon>
        <taxon>Mermithoidea</taxon>
        <taxon>Mermithidae</taxon>
        <taxon>Romanomermis</taxon>
    </lineage>
</organism>
<dbReference type="AlphaFoldDB" id="A0A915JS88"/>
<proteinExistence type="predicted"/>
<accession>A0A915JS88</accession>
<evidence type="ECO:0000313" key="1">
    <source>
        <dbReference type="Proteomes" id="UP000887565"/>
    </source>
</evidence>
<reference evidence="2" key="1">
    <citation type="submission" date="2022-11" db="UniProtKB">
        <authorList>
            <consortium name="WormBaseParasite"/>
        </authorList>
    </citation>
    <scope>IDENTIFICATION</scope>
</reference>
<evidence type="ECO:0000313" key="2">
    <source>
        <dbReference type="WBParaSite" id="nRc.2.0.1.t28939-RA"/>
    </source>
</evidence>
<dbReference type="Proteomes" id="UP000887565">
    <property type="component" value="Unplaced"/>
</dbReference>
<sequence length="73" mass="8371">MERRFVRFDRYCCLYHIPTCCFPHNYGIASQIEAVSEAKATLNYDIPANLLTSSNKNLEKLLAQCPELKKTST</sequence>
<name>A0A915JS88_ROMCU</name>
<protein>
    <submittedName>
        <fullName evidence="2">Uncharacterized protein</fullName>
    </submittedName>
</protein>